<evidence type="ECO:0000256" key="4">
    <source>
        <dbReference type="RuleBase" id="RU003788"/>
    </source>
</evidence>
<sequence length="291" mass="30602">MKTSDEGLGFIARHEGFVATAYRDPAGVLTIGYGFTMGSRIFAGWWRARHGRALAPGDRIGRAQADTVLRALLDGEYGPAVARRFAFLPQHRFDACVSVAYNLGPGALGWRWAAALAAGDVAAAARLLETTGTTAGGRRLAGLVRRRKEEAALLRAGDYGGAGRSVPRRADVQLQDDQRLLASLGYRPGPVDGFDGPRTRAAVMRFQQDHPPLSVDGRIGPATRAALRRALDARAGVRGAGGAAVAGGVAALSGGLSWQGAAACAVAALVLVLLAALAWRHRGRLRPRRAK</sequence>
<keyword evidence="1 4" id="KW-0929">Antimicrobial</keyword>
<feature type="transmembrane region" description="Helical" evidence="5">
    <location>
        <begin position="258"/>
        <end position="279"/>
    </location>
</feature>
<dbReference type="SUPFAM" id="SSF53955">
    <property type="entry name" value="Lysozyme-like"/>
    <property type="match status" value="1"/>
</dbReference>
<gene>
    <name evidence="7" type="ordered locus">SL003B_2917</name>
</gene>
<dbReference type="InterPro" id="IPR036365">
    <property type="entry name" value="PGBD-like_sf"/>
</dbReference>
<evidence type="ECO:0000256" key="3">
    <source>
        <dbReference type="ARBA" id="ARBA00023200"/>
    </source>
</evidence>
<keyword evidence="4" id="KW-0378">Hydrolase</keyword>
<dbReference type="GO" id="GO:0003796">
    <property type="term" value="F:lysozyme activity"/>
    <property type="evidence" value="ECO:0007669"/>
    <property type="project" value="UniProtKB-EC"/>
</dbReference>
<dbReference type="KEGG" id="pgv:SL003B_2917"/>
<protein>
    <recommendedName>
        <fullName evidence="4">Lysozyme</fullName>
        <ecNumber evidence="4">3.2.1.17</ecNumber>
    </recommendedName>
</protein>
<evidence type="ECO:0000313" key="7">
    <source>
        <dbReference type="EMBL" id="ADZ71340.1"/>
    </source>
</evidence>
<keyword evidence="4" id="KW-0326">Glycosidase</keyword>
<keyword evidence="3" id="KW-1035">Host cytoplasm</keyword>
<dbReference type="InterPro" id="IPR051018">
    <property type="entry name" value="Bacteriophage_GH24"/>
</dbReference>
<proteinExistence type="inferred from homology"/>
<dbReference type="InterPro" id="IPR023347">
    <property type="entry name" value="Lysozyme_dom_sf"/>
</dbReference>
<dbReference type="eggNOG" id="COG3772">
    <property type="taxonomic scope" value="Bacteria"/>
</dbReference>
<evidence type="ECO:0000259" key="6">
    <source>
        <dbReference type="Pfam" id="PF01471"/>
    </source>
</evidence>
<dbReference type="PANTHER" id="PTHR38107">
    <property type="match status" value="1"/>
</dbReference>
<evidence type="ECO:0000313" key="8">
    <source>
        <dbReference type="Proteomes" id="UP000008130"/>
    </source>
</evidence>
<dbReference type="SUPFAM" id="SSF47090">
    <property type="entry name" value="PGBD-like"/>
    <property type="match status" value="1"/>
</dbReference>
<dbReference type="STRING" id="991905.SL003B_2917"/>
<dbReference type="Pfam" id="PF01471">
    <property type="entry name" value="PG_binding_1"/>
    <property type="match status" value="1"/>
</dbReference>
<dbReference type="InterPro" id="IPR036366">
    <property type="entry name" value="PGBDSf"/>
</dbReference>
<dbReference type="Pfam" id="PF00959">
    <property type="entry name" value="Phage_lysozyme"/>
    <property type="match status" value="1"/>
</dbReference>
<evidence type="ECO:0000256" key="5">
    <source>
        <dbReference type="SAM" id="Phobius"/>
    </source>
</evidence>
<dbReference type="Proteomes" id="UP000008130">
    <property type="component" value="Chromosome"/>
</dbReference>
<reference evidence="7 8" key="1">
    <citation type="journal article" date="2011" name="J. Bacteriol.">
        <title>Complete genome sequence of Polymorphum gilvum SL003B-26A1T, a crude oil-degrading bacterium from oil-polluted saline soil.</title>
        <authorList>
            <person name="Li S.G."/>
            <person name="Tang Y.Q."/>
            <person name="Nie Y."/>
            <person name="Cai M."/>
            <person name="Wu X.L."/>
        </authorList>
    </citation>
    <scope>NUCLEOTIDE SEQUENCE [LARGE SCALE GENOMIC DNA]</scope>
    <source>
        <strain evidence="8">LMG 25793 / CGMCC 1.9160 / SL003B-26A1</strain>
    </source>
</reference>
<dbReference type="InterPro" id="IPR033907">
    <property type="entry name" value="Endolysin_autolysin"/>
</dbReference>
<comment type="catalytic activity">
    <reaction evidence="4">
        <text>Hydrolysis of (1-&gt;4)-beta-linkages between N-acetylmuramic acid and N-acetyl-D-glucosamine residues in a peptidoglycan and between N-acetyl-D-glucosamine residues in chitodextrins.</text>
        <dbReference type="EC" id="3.2.1.17"/>
    </reaction>
</comment>
<keyword evidence="8" id="KW-1185">Reference proteome</keyword>
<dbReference type="GO" id="GO:0031640">
    <property type="term" value="P:killing of cells of another organism"/>
    <property type="evidence" value="ECO:0007669"/>
    <property type="project" value="UniProtKB-KW"/>
</dbReference>
<dbReference type="Gene3D" id="1.10.101.10">
    <property type="entry name" value="PGBD-like superfamily/PGBD"/>
    <property type="match status" value="1"/>
</dbReference>
<dbReference type="EC" id="3.2.1.17" evidence="4"/>
<dbReference type="GO" id="GO:0016998">
    <property type="term" value="P:cell wall macromolecule catabolic process"/>
    <property type="evidence" value="ECO:0007669"/>
    <property type="project" value="InterPro"/>
</dbReference>
<evidence type="ECO:0000256" key="1">
    <source>
        <dbReference type="ARBA" id="ARBA00022529"/>
    </source>
</evidence>
<dbReference type="CDD" id="cd00737">
    <property type="entry name" value="lyz_endolysin_autolysin"/>
    <property type="match status" value="1"/>
</dbReference>
<keyword evidence="2 4" id="KW-0081">Bacteriolytic enzyme</keyword>
<dbReference type="HOGENOM" id="CLU_955989_0_0_5"/>
<dbReference type="InterPro" id="IPR002477">
    <property type="entry name" value="Peptidoglycan-bd-like"/>
</dbReference>
<dbReference type="EMBL" id="CP002568">
    <property type="protein sequence ID" value="ADZ71340.1"/>
    <property type="molecule type" value="Genomic_DNA"/>
</dbReference>
<dbReference type="OrthoDB" id="5327667at2"/>
<keyword evidence="5" id="KW-0472">Membrane</keyword>
<keyword evidence="5" id="KW-0812">Transmembrane</keyword>
<dbReference type="InterPro" id="IPR002196">
    <property type="entry name" value="Glyco_hydro_24"/>
</dbReference>
<dbReference type="eggNOG" id="COG3409">
    <property type="taxonomic scope" value="Bacteria"/>
</dbReference>
<evidence type="ECO:0000256" key="2">
    <source>
        <dbReference type="ARBA" id="ARBA00022638"/>
    </source>
</evidence>
<dbReference type="PANTHER" id="PTHR38107:SF3">
    <property type="entry name" value="LYSOZYME RRRD-RELATED"/>
    <property type="match status" value="1"/>
</dbReference>
<dbReference type="GO" id="GO:0042742">
    <property type="term" value="P:defense response to bacterium"/>
    <property type="evidence" value="ECO:0007669"/>
    <property type="project" value="UniProtKB-KW"/>
</dbReference>
<dbReference type="GO" id="GO:0009253">
    <property type="term" value="P:peptidoglycan catabolic process"/>
    <property type="evidence" value="ECO:0007669"/>
    <property type="project" value="InterPro"/>
</dbReference>
<organism evidence="7 8">
    <name type="scientific">Polymorphum gilvum (strain LMG 25793 / CGMCC 1.9160 / SL003B-26A1)</name>
    <dbReference type="NCBI Taxonomy" id="991905"/>
    <lineage>
        <taxon>Bacteria</taxon>
        <taxon>Pseudomonadati</taxon>
        <taxon>Pseudomonadota</taxon>
        <taxon>Alphaproteobacteria</taxon>
        <taxon>Rhodobacterales</taxon>
        <taxon>Paracoccaceae</taxon>
        <taxon>Polymorphum</taxon>
    </lineage>
</organism>
<accession>F2J6G6</accession>
<dbReference type="InterPro" id="IPR023346">
    <property type="entry name" value="Lysozyme-like_dom_sf"/>
</dbReference>
<keyword evidence="5" id="KW-1133">Transmembrane helix</keyword>
<dbReference type="AlphaFoldDB" id="F2J6G6"/>
<feature type="domain" description="Peptidoglycan binding-like" evidence="6">
    <location>
        <begin position="178"/>
        <end position="227"/>
    </location>
</feature>
<dbReference type="RefSeq" id="WP_013653653.1">
    <property type="nucleotide sequence ID" value="NC_015259.1"/>
</dbReference>
<comment type="similarity">
    <text evidence="4">Belongs to the glycosyl hydrolase 24 family.</text>
</comment>
<dbReference type="Gene3D" id="1.10.530.40">
    <property type="match status" value="1"/>
</dbReference>
<name>F2J6G6_POLGS</name>